<dbReference type="SUPFAM" id="SSF54637">
    <property type="entry name" value="Thioesterase/thiol ester dehydrase-isomerase"/>
    <property type="match status" value="1"/>
</dbReference>
<accession>A0AAE9XPH2</accession>
<dbReference type="CDD" id="cd03450">
    <property type="entry name" value="NodN"/>
    <property type="match status" value="1"/>
</dbReference>
<reference evidence="2" key="1">
    <citation type="submission" date="2023-01" db="EMBL/GenBank/DDBJ databases">
        <title>The genome sequence of Kordiimonadaceae bacterium 6D33.</title>
        <authorList>
            <person name="Liu Y."/>
        </authorList>
    </citation>
    <scope>NUCLEOTIDE SEQUENCE</scope>
    <source>
        <strain evidence="2">6D33</strain>
    </source>
</reference>
<evidence type="ECO:0000313" key="3">
    <source>
        <dbReference type="Proteomes" id="UP001217500"/>
    </source>
</evidence>
<keyword evidence="3" id="KW-1185">Reference proteome</keyword>
<protein>
    <submittedName>
        <fullName evidence="2">MaoC family dehydratase</fullName>
    </submittedName>
</protein>
<dbReference type="Proteomes" id="UP001217500">
    <property type="component" value="Chromosome"/>
</dbReference>
<dbReference type="EMBL" id="CP116805">
    <property type="protein sequence ID" value="WCL52656.1"/>
    <property type="molecule type" value="Genomic_DNA"/>
</dbReference>
<dbReference type="Pfam" id="PF01575">
    <property type="entry name" value="MaoC_dehydratas"/>
    <property type="match status" value="1"/>
</dbReference>
<dbReference type="KEGG" id="gso:PH603_08905"/>
<dbReference type="InterPro" id="IPR002539">
    <property type="entry name" value="MaoC-like_dom"/>
</dbReference>
<gene>
    <name evidence="2" type="ORF">PH603_08905</name>
</gene>
<sequence length="154" mass="17150">MAIVVKPEALNDYIGKETGVSDWFLVDQDRINKFADVTLDHQFIHIDPERAKATPFGTTIAHGFLTLSLLAYLAGPQNLQVEGTVMGINYGMEKLRFLSPVKVNSRIRARVKLMEVSPKPGGRYLLKNEITVDIEGEDKPALITEWLTLIQVAG</sequence>
<dbReference type="AlphaFoldDB" id="A0AAE9XPH2"/>
<dbReference type="RefSeq" id="WP_289501964.1">
    <property type="nucleotide sequence ID" value="NZ_CP116805.1"/>
</dbReference>
<dbReference type="Gene3D" id="3.10.129.10">
    <property type="entry name" value="Hotdog Thioesterase"/>
    <property type="match status" value="1"/>
</dbReference>
<dbReference type="InterPro" id="IPR029069">
    <property type="entry name" value="HotDog_dom_sf"/>
</dbReference>
<dbReference type="PANTHER" id="PTHR42993">
    <property type="entry name" value="MAOC-LIKE DEHYDRATASE DOMAIN-CONTAINING PROTEIN"/>
    <property type="match status" value="1"/>
</dbReference>
<name>A0AAE9XPH2_9PROT</name>
<evidence type="ECO:0000259" key="1">
    <source>
        <dbReference type="Pfam" id="PF01575"/>
    </source>
</evidence>
<feature type="domain" description="MaoC-like" evidence="1">
    <location>
        <begin position="14"/>
        <end position="115"/>
    </location>
</feature>
<dbReference type="InterPro" id="IPR039375">
    <property type="entry name" value="NodN-like"/>
</dbReference>
<dbReference type="PANTHER" id="PTHR42993:SF1">
    <property type="entry name" value="MAOC-LIKE DEHYDRATASE DOMAIN-CONTAINING PROTEIN"/>
    <property type="match status" value="1"/>
</dbReference>
<proteinExistence type="predicted"/>
<organism evidence="2 3">
    <name type="scientific">Gimibacter soli</name>
    <dbReference type="NCBI Taxonomy" id="3024400"/>
    <lineage>
        <taxon>Bacteria</taxon>
        <taxon>Pseudomonadati</taxon>
        <taxon>Pseudomonadota</taxon>
        <taxon>Alphaproteobacteria</taxon>
        <taxon>Kordiimonadales</taxon>
        <taxon>Temperatibacteraceae</taxon>
        <taxon>Gimibacter</taxon>
    </lineage>
</organism>
<evidence type="ECO:0000313" key="2">
    <source>
        <dbReference type="EMBL" id="WCL52656.1"/>
    </source>
</evidence>